<evidence type="ECO:0000256" key="8">
    <source>
        <dbReference type="ARBA" id="ARBA00048679"/>
    </source>
</evidence>
<gene>
    <name evidence="10" type="ORF">Q8A67_003545</name>
</gene>
<proteinExistence type="predicted"/>
<feature type="region of interest" description="Disordered" evidence="9">
    <location>
        <begin position="40"/>
        <end position="102"/>
    </location>
</feature>
<dbReference type="Gene3D" id="1.10.510.10">
    <property type="entry name" value="Transferase(Phosphotransferase) domain 1"/>
    <property type="match status" value="1"/>
</dbReference>
<reference evidence="10" key="1">
    <citation type="submission" date="2023-08" db="EMBL/GenBank/DDBJ databases">
        <title>Chromosome-level Genome Assembly of mud carp (Cirrhinus molitorella).</title>
        <authorList>
            <person name="Liu H."/>
        </authorList>
    </citation>
    <scope>NUCLEOTIDE SEQUENCE</scope>
    <source>
        <strain evidence="10">Prfri</strain>
        <tissue evidence="10">Muscle</tissue>
    </source>
</reference>
<dbReference type="GO" id="GO:0007346">
    <property type="term" value="P:regulation of mitotic cell cycle"/>
    <property type="evidence" value="ECO:0007669"/>
    <property type="project" value="TreeGrafter"/>
</dbReference>
<evidence type="ECO:0000256" key="6">
    <source>
        <dbReference type="ARBA" id="ARBA00022840"/>
    </source>
</evidence>
<dbReference type="AlphaFoldDB" id="A0AA88QEQ8"/>
<keyword evidence="3" id="KW-0808">Transferase</keyword>
<dbReference type="EC" id="2.7.11.1" evidence="1"/>
<dbReference type="GO" id="GO:0043066">
    <property type="term" value="P:negative regulation of apoptotic process"/>
    <property type="evidence" value="ECO:0007669"/>
    <property type="project" value="TreeGrafter"/>
</dbReference>
<keyword evidence="4" id="KW-0547">Nucleotide-binding</keyword>
<comment type="catalytic activity">
    <reaction evidence="8">
        <text>L-seryl-[protein] + ATP = O-phospho-L-seryl-[protein] + ADP + H(+)</text>
        <dbReference type="Rhea" id="RHEA:17989"/>
        <dbReference type="Rhea" id="RHEA-COMP:9863"/>
        <dbReference type="Rhea" id="RHEA-COMP:11604"/>
        <dbReference type="ChEBI" id="CHEBI:15378"/>
        <dbReference type="ChEBI" id="CHEBI:29999"/>
        <dbReference type="ChEBI" id="CHEBI:30616"/>
        <dbReference type="ChEBI" id="CHEBI:83421"/>
        <dbReference type="ChEBI" id="CHEBI:456216"/>
        <dbReference type="EC" id="2.7.11.1"/>
    </reaction>
</comment>
<evidence type="ECO:0000256" key="5">
    <source>
        <dbReference type="ARBA" id="ARBA00022777"/>
    </source>
</evidence>
<keyword evidence="6" id="KW-0067">ATP-binding</keyword>
<accession>A0AA88QEQ8</accession>
<comment type="caution">
    <text evidence="10">The sequence shown here is derived from an EMBL/GenBank/DDBJ whole genome shotgun (WGS) entry which is preliminary data.</text>
</comment>
<dbReference type="Proteomes" id="UP001187343">
    <property type="component" value="Unassembled WGS sequence"/>
</dbReference>
<evidence type="ECO:0000256" key="4">
    <source>
        <dbReference type="ARBA" id="ARBA00022741"/>
    </source>
</evidence>
<evidence type="ECO:0000256" key="1">
    <source>
        <dbReference type="ARBA" id="ARBA00012513"/>
    </source>
</evidence>
<protein>
    <recommendedName>
        <fullName evidence="1">non-specific serine/threonine protein kinase</fullName>
        <ecNumber evidence="1">2.7.11.1</ecNumber>
    </recommendedName>
</protein>
<organism evidence="10 11">
    <name type="scientific">Cirrhinus molitorella</name>
    <name type="common">mud carp</name>
    <dbReference type="NCBI Taxonomy" id="172907"/>
    <lineage>
        <taxon>Eukaryota</taxon>
        <taxon>Metazoa</taxon>
        <taxon>Chordata</taxon>
        <taxon>Craniata</taxon>
        <taxon>Vertebrata</taxon>
        <taxon>Euteleostomi</taxon>
        <taxon>Actinopterygii</taxon>
        <taxon>Neopterygii</taxon>
        <taxon>Teleostei</taxon>
        <taxon>Ostariophysi</taxon>
        <taxon>Cypriniformes</taxon>
        <taxon>Cyprinidae</taxon>
        <taxon>Labeoninae</taxon>
        <taxon>Labeonini</taxon>
        <taxon>Cirrhinus</taxon>
    </lineage>
</organism>
<dbReference type="PANTHER" id="PTHR22984">
    <property type="entry name" value="SERINE/THREONINE-PROTEIN KINASE PIM"/>
    <property type="match status" value="1"/>
</dbReference>
<dbReference type="SUPFAM" id="SSF56112">
    <property type="entry name" value="Protein kinase-like (PK-like)"/>
    <property type="match status" value="1"/>
</dbReference>
<keyword evidence="11" id="KW-1185">Reference proteome</keyword>
<evidence type="ECO:0000256" key="9">
    <source>
        <dbReference type="SAM" id="MobiDB-lite"/>
    </source>
</evidence>
<comment type="catalytic activity">
    <reaction evidence="7">
        <text>L-threonyl-[protein] + ATP = O-phospho-L-threonyl-[protein] + ADP + H(+)</text>
        <dbReference type="Rhea" id="RHEA:46608"/>
        <dbReference type="Rhea" id="RHEA-COMP:11060"/>
        <dbReference type="Rhea" id="RHEA-COMP:11605"/>
        <dbReference type="ChEBI" id="CHEBI:15378"/>
        <dbReference type="ChEBI" id="CHEBI:30013"/>
        <dbReference type="ChEBI" id="CHEBI:30616"/>
        <dbReference type="ChEBI" id="CHEBI:61977"/>
        <dbReference type="ChEBI" id="CHEBI:456216"/>
        <dbReference type="EC" id="2.7.11.1"/>
    </reaction>
</comment>
<dbReference type="EMBL" id="JAUYZG010000003">
    <property type="protein sequence ID" value="KAK2911412.1"/>
    <property type="molecule type" value="Genomic_DNA"/>
</dbReference>
<evidence type="ECO:0000256" key="2">
    <source>
        <dbReference type="ARBA" id="ARBA00022527"/>
    </source>
</evidence>
<keyword evidence="2" id="KW-0723">Serine/threonine-protein kinase</keyword>
<dbReference type="PANTHER" id="PTHR22984:SF11">
    <property type="entry name" value="AURORA KINASE-RELATED"/>
    <property type="match status" value="1"/>
</dbReference>
<evidence type="ECO:0000256" key="3">
    <source>
        <dbReference type="ARBA" id="ARBA00022679"/>
    </source>
</evidence>
<dbReference type="GO" id="GO:0005524">
    <property type="term" value="F:ATP binding"/>
    <property type="evidence" value="ECO:0007669"/>
    <property type="project" value="UniProtKB-KW"/>
</dbReference>
<evidence type="ECO:0000256" key="7">
    <source>
        <dbReference type="ARBA" id="ARBA00047899"/>
    </source>
</evidence>
<evidence type="ECO:0000313" key="11">
    <source>
        <dbReference type="Proteomes" id="UP001187343"/>
    </source>
</evidence>
<evidence type="ECO:0000313" key="10">
    <source>
        <dbReference type="EMBL" id="KAK2911412.1"/>
    </source>
</evidence>
<keyword evidence="5" id="KW-0418">Kinase</keyword>
<dbReference type="InterPro" id="IPR011009">
    <property type="entry name" value="Kinase-like_dom_sf"/>
</dbReference>
<name>A0AA88QEQ8_9TELE</name>
<dbReference type="GO" id="GO:0005737">
    <property type="term" value="C:cytoplasm"/>
    <property type="evidence" value="ECO:0007669"/>
    <property type="project" value="TreeGrafter"/>
</dbReference>
<dbReference type="GO" id="GO:0004674">
    <property type="term" value="F:protein serine/threonine kinase activity"/>
    <property type="evidence" value="ECO:0007669"/>
    <property type="project" value="UniProtKB-KW"/>
</dbReference>
<dbReference type="InterPro" id="IPR051138">
    <property type="entry name" value="PIM_Ser/Thr_kinase"/>
</dbReference>
<sequence>MGQRISRVFPVNGEVYDHHHRTPLKPGTDTAEQHLHLCDEPPVNAGQEHWRGEKEEVEVQGEGERKEEVQSEEEEQEEKKQEEETEVQLIEPAPPASSTDGTMEYYPPEYRTMGKYHAKSAMSWSVGVILFMMLCGRFPTGEDLQKTKLNLWSEPGVSEGPRSFYNGCMAVLNSTTNVGNEFQYSWLQQYKRSQKVPAMNIPKVPATAAQSLNS</sequence>